<evidence type="ECO:0000313" key="3">
    <source>
        <dbReference type="Proteomes" id="UP000694680"/>
    </source>
</evidence>
<reference evidence="2" key="2">
    <citation type="submission" date="2025-08" db="UniProtKB">
        <authorList>
            <consortium name="Ensembl"/>
        </authorList>
    </citation>
    <scope>IDENTIFICATION</scope>
</reference>
<dbReference type="Pfam" id="PF00095">
    <property type="entry name" value="WAP"/>
    <property type="match status" value="2"/>
</dbReference>
<dbReference type="GO" id="GO:0005615">
    <property type="term" value="C:extracellular space"/>
    <property type="evidence" value="ECO:0007669"/>
    <property type="project" value="TreeGrafter"/>
</dbReference>
<dbReference type="AlphaFoldDB" id="A0A8C5DD08"/>
<sequence length="113" mass="12952">MQKKGSCPLHGRDRSWANCDKKDKCNNDFECRGGQKCCSFRCGTECVNPHKIINKPMWMDNPLGRTCPRELLQIDSSLCHEWKKCDNDYNCPGEEKCCNTRCGQRCSNLGKNT</sequence>
<accession>A0A8C5DD08</accession>
<dbReference type="GO" id="GO:0045087">
    <property type="term" value="P:innate immune response"/>
    <property type="evidence" value="ECO:0007669"/>
    <property type="project" value="TreeGrafter"/>
</dbReference>
<dbReference type="GO" id="GO:0019731">
    <property type="term" value="P:antibacterial humoral response"/>
    <property type="evidence" value="ECO:0007669"/>
    <property type="project" value="TreeGrafter"/>
</dbReference>
<keyword evidence="3" id="KW-1185">Reference proteome</keyword>
<feature type="domain" description="WAP" evidence="1">
    <location>
        <begin position="1"/>
        <end position="50"/>
    </location>
</feature>
<protein>
    <recommendedName>
        <fullName evidence="1">WAP domain-containing protein</fullName>
    </recommendedName>
</protein>
<dbReference type="InterPro" id="IPR008197">
    <property type="entry name" value="WAP_dom"/>
</dbReference>
<dbReference type="SMART" id="SM00217">
    <property type="entry name" value="WAP"/>
    <property type="match status" value="2"/>
</dbReference>
<name>A0A8C5DD08_GOUWI</name>
<feature type="domain" description="WAP" evidence="1">
    <location>
        <begin position="60"/>
        <end position="110"/>
    </location>
</feature>
<dbReference type="InterPro" id="IPR036645">
    <property type="entry name" value="Elafin-like_sf"/>
</dbReference>
<dbReference type="SUPFAM" id="SSF57256">
    <property type="entry name" value="Elafin-like"/>
    <property type="match status" value="2"/>
</dbReference>
<evidence type="ECO:0000313" key="2">
    <source>
        <dbReference type="Ensembl" id="ENSGWIP00000004168.1"/>
    </source>
</evidence>
<dbReference type="PROSITE" id="PS51390">
    <property type="entry name" value="WAP"/>
    <property type="match status" value="2"/>
</dbReference>
<reference evidence="2" key="1">
    <citation type="submission" date="2020-06" db="EMBL/GenBank/DDBJ databases">
        <authorList>
            <consortium name="Wellcome Sanger Institute Data Sharing"/>
        </authorList>
    </citation>
    <scope>NUCLEOTIDE SEQUENCE [LARGE SCALE GENOMIC DNA]</scope>
</reference>
<reference evidence="2" key="3">
    <citation type="submission" date="2025-09" db="UniProtKB">
        <authorList>
            <consortium name="Ensembl"/>
        </authorList>
    </citation>
    <scope>IDENTIFICATION</scope>
</reference>
<dbReference type="PANTHER" id="PTHR19441">
    <property type="entry name" value="WHEY ACDIC PROTEIN WAP"/>
    <property type="match status" value="1"/>
</dbReference>
<dbReference type="Proteomes" id="UP000694680">
    <property type="component" value="Chromosome 7"/>
</dbReference>
<dbReference type="PANTHER" id="PTHR19441:SF95">
    <property type="entry name" value="PERLWAPIN ISOFORM X1"/>
    <property type="match status" value="1"/>
</dbReference>
<organism evidence="2 3">
    <name type="scientific">Gouania willdenowi</name>
    <name type="common">Blunt-snouted clingfish</name>
    <name type="synonym">Lepadogaster willdenowi</name>
    <dbReference type="NCBI Taxonomy" id="441366"/>
    <lineage>
        <taxon>Eukaryota</taxon>
        <taxon>Metazoa</taxon>
        <taxon>Chordata</taxon>
        <taxon>Craniata</taxon>
        <taxon>Vertebrata</taxon>
        <taxon>Euteleostomi</taxon>
        <taxon>Actinopterygii</taxon>
        <taxon>Neopterygii</taxon>
        <taxon>Teleostei</taxon>
        <taxon>Neoteleostei</taxon>
        <taxon>Acanthomorphata</taxon>
        <taxon>Ovalentaria</taxon>
        <taxon>Blenniimorphae</taxon>
        <taxon>Blenniiformes</taxon>
        <taxon>Gobiesocoidei</taxon>
        <taxon>Gobiesocidae</taxon>
        <taxon>Gobiesocinae</taxon>
        <taxon>Gouania</taxon>
    </lineage>
</organism>
<dbReference type="Ensembl" id="ENSGWIT00000004475.1">
    <property type="protein sequence ID" value="ENSGWIP00000004168.1"/>
    <property type="gene ID" value="ENSGWIG00000002229.1"/>
</dbReference>
<proteinExistence type="predicted"/>
<dbReference type="InterPro" id="IPR050514">
    <property type="entry name" value="WAP_four-disulfide_core"/>
</dbReference>
<dbReference type="Gene3D" id="4.10.75.10">
    <property type="entry name" value="Elafin-like"/>
    <property type="match status" value="2"/>
</dbReference>
<evidence type="ECO:0000259" key="1">
    <source>
        <dbReference type="PROSITE" id="PS51390"/>
    </source>
</evidence>
<dbReference type="GO" id="GO:0004867">
    <property type="term" value="F:serine-type endopeptidase inhibitor activity"/>
    <property type="evidence" value="ECO:0007669"/>
    <property type="project" value="TreeGrafter"/>
</dbReference>